<dbReference type="AlphaFoldDB" id="A0A1E3VZM5"/>
<organism evidence="2 3">
    <name type="scientific">Methyloceanibacter methanicus</name>
    <dbReference type="NCBI Taxonomy" id="1774968"/>
    <lineage>
        <taxon>Bacteria</taxon>
        <taxon>Pseudomonadati</taxon>
        <taxon>Pseudomonadota</taxon>
        <taxon>Alphaproteobacteria</taxon>
        <taxon>Hyphomicrobiales</taxon>
        <taxon>Hyphomicrobiaceae</taxon>
        <taxon>Methyloceanibacter</taxon>
    </lineage>
</organism>
<dbReference type="STRING" id="1774968.AUC68_07610"/>
<evidence type="ECO:0000313" key="2">
    <source>
        <dbReference type="EMBL" id="ODR99007.1"/>
    </source>
</evidence>
<reference evidence="2 3" key="1">
    <citation type="journal article" date="2016" name="Environ. Microbiol.">
        <title>New Methyloceanibacter diversity from North Sea sediments includes methanotroph containing solely the soluble methane monooxygenase.</title>
        <authorList>
            <person name="Vekeman B."/>
            <person name="Kerckhof F.M."/>
            <person name="Cremers G."/>
            <person name="de Vos P."/>
            <person name="Vandamme P."/>
            <person name="Boon N."/>
            <person name="Op den Camp H.J."/>
            <person name="Heylen K."/>
        </authorList>
    </citation>
    <scope>NUCLEOTIDE SEQUENCE [LARGE SCALE GENOMIC DNA]</scope>
    <source>
        <strain evidence="2 3">R-67174</strain>
    </source>
</reference>
<evidence type="ECO:0000313" key="3">
    <source>
        <dbReference type="Proteomes" id="UP000094501"/>
    </source>
</evidence>
<evidence type="ECO:0000256" key="1">
    <source>
        <dbReference type="SAM" id="MobiDB-lite"/>
    </source>
</evidence>
<name>A0A1E3VZM5_9HYPH</name>
<gene>
    <name evidence="2" type="ORF">AUC68_07610</name>
</gene>
<dbReference type="InterPro" id="IPR010642">
    <property type="entry name" value="Invasion_prot_B"/>
</dbReference>
<proteinExistence type="predicted"/>
<accession>A0A1E3VZM5</accession>
<dbReference type="RefSeq" id="WP_069437725.1">
    <property type="nucleotide sequence ID" value="NZ_LPWG01000012.1"/>
</dbReference>
<comment type="caution">
    <text evidence="2">The sequence shown here is derived from an EMBL/GenBank/DDBJ whole genome shotgun (WGS) entry which is preliminary data.</text>
</comment>
<keyword evidence="3" id="KW-1185">Reference proteome</keyword>
<dbReference type="InterPro" id="IPR038696">
    <property type="entry name" value="IalB_sf"/>
</dbReference>
<feature type="region of interest" description="Disordered" evidence="1">
    <location>
        <begin position="127"/>
        <end position="156"/>
    </location>
</feature>
<evidence type="ECO:0008006" key="4">
    <source>
        <dbReference type="Google" id="ProtNLM"/>
    </source>
</evidence>
<dbReference type="Proteomes" id="UP000094501">
    <property type="component" value="Unassembled WGS sequence"/>
</dbReference>
<feature type="compositionally biased region" description="Low complexity" evidence="1">
    <location>
        <begin position="131"/>
        <end position="156"/>
    </location>
</feature>
<dbReference type="Gene3D" id="2.60.40.1880">
    <property type="entry name" value="Invasion associated locus B (IalB) protein"/>
    <property type="match status" value="1"/>
</dbReference>
<sequence length="156" mass="17182">MVLIAAAVRVAEGEDKKQLLIRVPTAYALVMPAGVQIRIDEQQPIQLQYSICFPTSCQVQMELTDDLLQKMRAGNQMVVAAMNIQQKTMGFPVPLTGFTKAFDGPPVDNQVYEEQRRQLMEMFRKRQQELAAKARQGQGAAGQPGAAPQAPAAPQQ</sequence>
<dbReference type="EMBL" id="LPWG01000012">
    <property type="protein sequence ID" value="ODR99007.1"/>
    <property type="molecule type" value="Genomic_DNA"/>
</dbReference>
<dbReference type="Pfam" id="PF06776">
    <property type="entry name" value="IalB"/>
    <property type="match status" value="1"/>
</dbReference>
<protein>
    <recommendedName>
        <fullName evidence="4">Invasion associated locus B family protein</fullName>
    </recommendedName>
</protein>
<dbReference type="OrthoDB" id="8017994at2"/>